<evidence type="ECO:0000256" key="3">
    <source>
        <dbReference type="ARBA" id="ARBA00023163"/>
    </source>
</evidence>
<proteinExistence type="predicted"/>
<dbReference type="Proteomes" id="UP000548476">
    <property type="component" value="Unassembled WGS sequence"/>
</dbReference>
<evidence type="ECO:0000256" key="1">
    <source>
        <dbReference type="ARBA" id="ARBA00023015"/>
    </source>
</evidence>
<reference evidence="6 7" key="1">
    <citation type="submission" date="2020-08" db="EMBL/GenBank/DDBJ databases">
        <title>Genomic Encyclopedia of Type Strains, Phase IV (KMG-IV): sequencing the most valuable type-strain genomes for metagenomic binning, comparative biology and taxonomic classification.</title>
        <authorList>
            <person name="Goeker M."/>
        </authorList>
    </citation>
    <scope>NUCLEOTIDE SEQUENCE [LARGE SCALE GENOMIC DNA]</scope>
    <source>
        <strain evidence="6 7">YIM 65646</strain>
    </source>
</reference>
<organism evidence="6 7">
    <name type="scientific">Phytomonospora endophytica</name>
    <dbReference type="NCBI Taxonomy" id="714109"/>
    <lineage>
        <taxon>Bacteria</taxon>
        <taxon>Bacillati</taxon>
        <taxon>Actinomycetota</taxon>
        <taxon>Actinomycetes</taxon>
        <taxon>Micromonosporales</taxon>
        <taxon>Micromonosporaceae</taxon>
        <taxon>Phytomonospora</taxon>
    </lineage>
</organism>
<dbReference type="SUPFAM" id="SSF46689">
    <property type="entry name" value="Homeodomain-like"/>
    <property type="match status" value="1"/>
</dbReference>
<evidence type="ECO:0000313" key="7">
    <source>
        <dbReference type="Proteomes" id="UP000548476"/>
    </source>
</evidence>
<comment type="caution">
    <text evidence="6">The sequence shown here is derived from an EMBL/GenBank/DDBJ whole genome shotgun (WGS) entry which is preliminary data.</text>
</comment>
<evidence type="ECO:0000256" key="2">
    <source>
        <dbReference type="ARBA" id="ARBA00023125"/>
    </source>
</evidence>
<dbReference type="GO" id="GO:0003677">
    <property type="term" value="F:DNA binding"/>
    <property type="evidence" value="ECO:0007669"/>
    <property type="project" value="UniProtKB-UniRule"/>
</dbReference>
<name>A0A841FF35_9ACTN</name>
<accession>A0A841FF35</accession>
<sequence>MSPAEALLDRCVEYLRANGFRDHSLRQMAAAVGTSHRMLIYHFGSREGLLAEVVARVEAEQRAALASLKDQIDPVEASRAFWRGITAPGLAPAERLFFEVYALALHSPGWSTDFAKTVIDAWLTPLTELLVAHGVPEAAATARARLAIATARGLLLDLLLTGDRDGVEAAAEAFQGMLFGDR</sequence>
<dbReference type="PANTHER" id="PTHR47506">
    <property type="entry name" value="TRANSCRIPTIONAL REGULATORY PROTEIN"/>
    <property type="match status" value="1"/>
</dbReference>
<dbReference type="RefSeq" id="WP_184787071.1">
    <property type="nucleotide sequence ID" value="NZ_BONT01000045.1"/>
</dbReference>
<keyword evidence="2 4" id="KW-0238">DNA-binding</keyword>
<dbReference type="PROSITE" id="PS50977">
    <property type="entry name" value="HTH_TETR_2"/>
    <property type="match status" value="1"/>
</dbReference>
<feature type="DNA-binding region" description="H-T-H motif" evidence="4">
    <location>
        <begin position="24"/>
        <end position="43"/>
    </location>
</feature>
<dbReference type="InterPro" id="IPR009057">
    <property type="entry name" value="Homeodomain-like_sf"/>
</dbReference>
<dbReference type="AlphaFoldDB" id="A0A841FF35"/>
<keyword evidence="7" id="KW-1185">Reference proteome</keyword>
<dbReference type="InterPro" id="IPR001647">
    <property type="entry name" value="HTH_TetR"/>
</dbReference>
<evidence type="ECO:0000259" key="5">
    <source>
        <dbReference type="PROSITE" id="PS50977"/>
    </source>
</evidence>
<dbReference type="Gene3D" id="1.10.357.10">
    <property type="entry name" value="Tetracycline Repressor, domain 2"/>
    <property type="match status" value="1"/>
</dbReference>
<dbReference type="Pfam" id="PF00440">
    <property type="entry name" value="TetR_N"/>
    <property type="match status" value="1"/>
</dbReference>
<dbReference type="EMBL" id="JACHGT010000004">
    <property type="protein sequence ID" value="MBB6034185.1"/>
    <property type="molecule type" value="Genomic_DNA"/>
</dbReference>
<dbReference type="PANTHER" id="PTHR47506:SF1">
    <property type="entry name" value="HTH-TYPE TRANSCRIPTIONAL REGULATOR YJDC"/>
    <property type="match status" value="1"/>
</dbReference>
<evidence type="ECO:0000256" key="4">
    <source>
        <dbReference type="PROSITE-ProRule" id="PRU00335"/>
    </source>
</evidence>
<feature type="domain" description="HTH tetR-type" evidence="5">
    <location>
        <begin position="1"/>
        <end position="61"/>
    </location>
</feature>
<keyword evidence="3" id="KW-0804">Transcription</keyword>
<gene>
    <name evidence="6" type="ORF">HNR73_002035</name>
</gene>
<protein>
    <submittedName>
        <fullName evidence="6">AcrR family transcriptional regulator</fullName>
    </submittedName>
</protein>
<evidence type="ECO:0000313" key="6">
    <source>
        <dbReference type="EMBL" id="MBB6034185.1"/>
    </source>
</evidence>
<keyword evidence="1" id="KW-0805">Transcription regulation</keyword>